<organism evidence="1 2">
    <name type="scientific">Pseudomonas synxantha</name>
    <dbReference type="NCBI Taxonomy" id="47883"/>
    <lineage>
        <taxon>Bacteria</taxon>
        <taxon>Pseudomonadati</taxon>
        <taxon>Pseudomonadota</taxon>
        <taxon>Gammaproteobacteria</taxon>
        <taxon>Pseudomonadales</taxon>
        <taxon>Pseudomonadaceae</taxon>
        <taxon>Pseudomonas</taxon>
    </lineage>
</organism>
<dbReference type="AlphaFoldDB" id="A0AAU8TH82"/>
<proteinExistence type="predicted"/>
<dbReference type="KEGG" id="pfb:VO64_1085"/>
<sequence length="41" mass="4687">MGTGRFWNDHQLTRPHQSAAQVLIQHIEMISALQQACMPQL</sequence>
<name>A0AAU8TH82_9PSED</name>
<reference evidence="1 2" key="1">
    <citation type="journal article" date="2015" name="Genome Announc.">
        <title>Complete Genome Sequence of Biocontrol Strain Pseudomonas fluorescens LBUM223.</title>
        <authorList>
            <person name="Roquigny R."/>
            <person name="Arseneault T."/>
            <person name="Gadkar V.J."/>
            <person name="Novinscak A."/>
            <person name="Joly D.L."/>
            <person name="Filion M."/>
        </authorList>
    </citation>
    <scope>NUCLEOTIDE SEQUENCE [LARGE SCALE GENOMIC DNA]</scope>
    <source>
        <strain evidence="1 2">LBUM223</strain>
    </source>
</reference>
<dbReference type="Proteomes" id="UP000033099">
    <property type="component" value="Chromosome"/>
</dbReference>
<evidence type="ECO:0000313" key="1">
    <source>
        <dbReference type="EMBL" id="AKA81631.1"/>
    </source>
</evidence>
<gene>
    <name evidence="1" type="ORF">VO64_1085</name>
</gene>
<protein>
    <submittedName>
        <fullName evidence="1">Uncharacterized protein</fullName>
    </submittedName>
</protein>
<accession>A0AAU8TH82</accession>
<dbReference type="EMBL" id="CP011117">
    <property type="protein sequence ID" value="AKA81631.1"/>
    <property type="molecule type" value="Genomic_DNA"/>
</dbReference>
<evidence type="ECO:0000313" key="2">
    <source>
        <dbReference type="Proteomes" id="UP000033099"/>
    </source>
</evidence>